<keyword evidence="1" id="KW-0472">Membrane</keyword>
<keyword evidence="1" id="KW-0812">Transmembrane</keyword>
<reference evidence="3" key="1">
    <citation type="journal article" date="2019" name="Int. J. Syst. Evol. Microbiol.">
        <title>The Global Catalogue of Microorganisms (GCM) 10K type strain sequencing project: providing services to taxonomists for standard genome sequencing and annotation.</title>
        <authorList>
            <consortium name="The Broad Institute Genomics Platform"/>
            <consortium name="The Broad Institute Genome Sequencing Center for Infectious Disease"/>
            <person name="Wu L."/>
            <person name="Ma J."/>
        </authorList>
    </citation>
    <scope>NUCLEOTIDE SEQUENCE [LARGE SCALE GENOMIC DNA]</scope>
    <source>
        <strain evidence="3">JCM 18424</strain>
    </source>
</reference>
<proteinExistence type="predicted"/>
<dbReference type="SUPFAM" id="SSF140478">
    <property type="entry name" value="LemA-like"/>
    <property type="match status" value="1"/>
</dbReference>
<evidence type="ECO:0000313" key="2">
    <source>
        <dbReference type="EMBL" id="GAA5094391.1"/>
    </source>
</evidence>
<dbReference type="InterPro" id="IPR023353">
    <property type="entry name" value="LemA-like_dom_sf"/>
</dbReference>
<organism evidence="2 3">
    <name type="scientific">Wohlfahrtiimonas larvae</name>
    <dbReference type="NCBI Taxonomy" id="1157986"/>
    <lineage>
        <taxon>Bacteria</taxon>
        <taxon>Pseudomonadati</taxon>
        <taxon>Pseudomonadota</taxon>
        <taxon>Gammaproteobacteria</taxon>
        <taxon>Cardiobacteriales</taxon>
        <taxon>Ignatzschineriaceae</taxon>
        <taxon>Wohlfahrtiimonas</taxon>
    </lineage>
</organism>
<evidence type="ECO:0008006" key="4">
    <source>
        <dbReference type="Google" id="ProtNLM"/>
    </source>
</evidence>
<evidence type="ECO:0000256" key="1">
    <source>
        <dbReference type="SAM" id="Phobius"/>
    </source>
</evidence>
<keyword evidence="1" id="KW-1133">Transmembrane helix</keyword>
<gene>
    <name evidence="2" type="ORF">GCM10023338_02570</name>
</gene>
<accession>A0ABP9MHT5</accession>
<keyword evidence="3" id="KW-1185">Reference proteome</keyword>
<comment type="caution">
    <text evidence="2">The sequence shown here is derived from an EMBL/GenBank/DDBJ whole genome shotgun (WGS) entry which is preliminary data.</text>
</comment>
<dbReference type="Proteomes" id="UP001500631">
    <property type="component" value="Unassembled WGS sequence"/>
</dbReference>
<evidence type="ECO:0000313" key="3">
    <source>
        <dbReference type="Proteomes" id="UP001500631"/>
    </source>
</evidence>
<dbReference type="RefSeq" id="WP_077926713.1">
    <property type="nucleotide sequence ID" value="NZ_BAABKE010000001.1"/>
</dbReference>
<dbReference type="EMBL" id="BAABKE010000001">
    <property type="protein sequence ID" value="GAA5094391.1"/>
    <property type="molecule type" value="Genomic_DNA"/>
</dbReference>
<feature type="transmembrane region" description="Helical" evidence="1">
    <location>
        <begin position="6"/>
        <end position="23"/>
    </location>
</feature>
<name>A0ABP9MHT5_9GAMM</name>
<sequence>MLLITIIFMIMLVVYIGITIFYIHHKIINLRSYAEKAYANIDVLLLKRAELVPQLLVLDQRESAQMKELMNALLIQQSINSKVEVHNKMHDLLKNCAVINNGHQQLMHLNAGIAHRVTIYNESVLLYNSCFKAFPYSYFMKILNLLPMAALREFS</sequence>
<protein>
    <recommendedName>
        <fullName evidence="4">LemA family protein</fullName>
    </recommendedName>
</protein>